<keyword evidence="2" id="KW-1185">Reference proteome</keyword>
<dbReference type="EMBL" id="JBAMYC010000006">
    <property type="protein sequence ID" value="MEI1248792.1"/>
    <property type="molecule type" value="Genomic_DNA"/>
</dbReference>
<organism evidence="1 2">
    <name type="scientific">Rhizobium aouanii</name>
    <dbReference type="NCBI Taxonomy" id="3118145"/>
    <lineage>
        <taxon>Bacteria</taxon>
        <taxon>Pseudomonadati</taxon>
        <taxon>Pseudomonadota</taxon>
        <taxon>Alphaproteobacteria</taxon>
        <taxon>Hyphomicrobiales</taxon>
        <taxon>Rhizobiaceae</taxon>
        <taxon>Rhizobium/Agrobacterium group</taxon>
        <taxon>Rhizobium</taxon>
    </lineage>
</organism>
<protein>
    <submittedName>
        <fullName evidence="1">Uncharacterized protein</fullName>
    </submittedName>
</protein>
<reference evidence="1 2" key="1">
    <citation type="submission" date="2024-01" db="EMBL/GenBank/DDBJ databases">
        <title>Draft genome sequences of three bacterial strains isolated from Acacia saligna represent a potential new species within the genus Rhizobium.</title>
        <authorList>
            <person name="Tambong J.T."/>
            <person name="Mnasri B."/>
        </authorList>
    </citation>
    <scope>NUCLEOTIDE SEQUENCE [LARGE SCALE GENOMIC DNA]</scope>
    <source>
        <strain evidence="1 2">1AS12I</strain>
    </source>
</reference>
<dbReference type="Proteomes" id="UP001531129">
    <property type="component" value="Unassembled WGS sequence"/>
</dbReference>
<proteinExistence type="predicted"/>
<evidence type="ECO:0000313" key="1">
    <source>
        <dbReference type="EMBL" id="MEI1248792.1"/>
    </source>
</evidence>
<evidence type="ECO:0000313" key="2">
    <source>
        <dbReference type="Proteomes" id="UP001531129"/>
    </source>
</evidence>
<gene>
    <name evidence="1" type="ORF">V8Q02_12270</name>
</gene>
<dbReference type="RefSeq" id="WP_264396702.1">
    <property type="nucleotide sequence ID" value="NZ_JBAMYB010000006.1"/>
</dbReference>
<accession>A0ABU8CIS0</accession>
<sequence>MDRYIFVDMGRMTLRLASEKVIAGVKFKDGVADPMTPDNRAA</sequence>
<name>A0ABU8CIS0_9HYPH</name>
<comment type="caution">
    <text evidence="1">The sequence shown here is derived from an EMBL/GenBank/DDBJ whole genome shotgun (WGS) entry which is preliminary data.</text>
</comment>